<evidence type="ECO:0000313" key="3">
    <source>
        <dbReference type="Proteomes" id="UP000198760"/>
    </source>
</evidence>
<name>A0AAX2EPV3_9ENTR</name>
<dbReference type="EMBL" id="FPAV01000003">
    <property type="protein sequence ID" value="SFT67241.1"/>
    <property type="molecule type" value="Genomic_DNA"/>
</dbReference>
<sequence>MAFLQPGRGRGRKYREIHVTAAVDKAIRAKEARNALLNYIQRNGKVALTTTSLTGILEQLPQYVQVSKRSCQVCATQRQYFFRSIFRIEQCDFKRFFIENVISKK</sequence>
<dbReference type="EMBL" id="FOYJ01000003">
    <property type="protein sequence ID" value="SFR07008.1"/>
    <property type="molecule type" value="Genomic_DNA"/>
</dbReference>
<reference evidence="3 4" key="1">
    <citation type="submission" date="2016-10" db="EMBL/GenBank/DDBJ databases">
        <authorList>
            <person name="Varghese N."/>
            <person name="Submissions S."/>
        </authorList>
    </citation>
    <scope>NUCLEOTIDE SEQUENCE [LARGE SCALE GENOMIC DNA]</scope>
    <source>
        <strain evidence="2 3">NFIX06</strain>
        <strain evidence="1 4">NFIX08</strain>
    </source>
</reference>
<dbReference type="AlphaFoldDB" id="A0AAX2EPV3"/>
<protein>
    <submittedName>
        <fullName evidence="1">Uncharacterized protein</fullName>
    </submittedName>
</protein>
<dbReference type="Proteomes" id="UP000198760">
    <property type="component" value="Unassembled WGS sequence"/>
</dbReference>
<accession>A0AAX2EPV3</accession>
<gene>
    <name evidence="2" type="ORF">SAMN03159428_01556</name>
    <name evidence="1" type="ORF">SAMN03159514_01562</name>
</gene>
<proteinExistence type="predicted"/>
<evidence type="ECO:0000313" key="2">
    <source>
        <dbReference type="EMBL" id="SFT67241.1"/>
    </source>
</evidence>
<evidence type="ECO:0000313" key="4">
    <source>
        <dbReference type="Proteomes" id="UP000199173"/>
    </source>
</evidence>
<evidence type="ECO:0000313" key="1">
    <source>
        <dbReference type="EMBL" id="SFR07008.1"/>
    </source>
</evidence>
<organism evidence="1 4">
    <name type="scientific">Kosakonia radicincitans</name>
    <dbReference type="NCBI Taxonomy" id="283686"/>
    <lineage>
        <taxon>Bacteria</taxon>
        <taxon>Pseudomonadati</taxon>
        <taxon>Pseudomonadota</taxon>
        <taxon>Gammaproteobacteria</taxon>
        <taxon>Enterobacterales</taxon>
        <taxon>Enterobacteriaceae</taxon>
        <taxon>Kosakonia</taxon>
    </lineage>
</organism>
<comment type="caution">
    <text evidence="1">The sequence shown here is derived from an EMBL/GenBank/DDBJ whole genome shotgun (WGS) entry which is preliminary data.</text>
</comment>
<keyword evidence="3" id="KW-1185">Reference proteome</keyword>
<dbReference type="Proteomes" id="UP000199173">
    <property type="component" value="Unassembled WGS sequence"/>
</dbReference>